<dbReference type="GO" id="GO:0015934">
    <property type="term" value="C:large ribosomal subunit"/>
    <property type="evidence" value="ECO:0007669"/>
    <property type="project" value="InterPro"/>
</dbReference>
<keyword evidence="5" id="KW-0694">RNA-binding</keyword>
<dbReference type="HAMAP" id="MF_00362">
    <property type="entry name" value="Ribosomal_uL10"/>
    <property type="match status" value="1"/>
</dbReference>
<dbReference type="InterPro" id="IPR022973">
    <property type="entry name" value="Ribosomal_uL10_bac"/>
</dbReference>
<gene>
    <name evidence="5" type="primary">rplJ</name>
    <name evidence="7" type="ORF">EBB54_19355</name>
</gene>
<dbReference type="PANTHER" id="PTHR11560">
    <property type="entry name" value="39S RIBOSOMAL PROTEIN L10, MITOCHONDRIAL"/>
    <property type="match status" value="1"/>
</dbReference>
<dbReference type="InterPro" id="IPR043141">
    <property type="entry name" value="Ribosomal_uL10-like_sf"/>
</dbReference>
<organism evidence="7 8">
    <name type="scientific">Schaedlerella arabinosiphila</name>
    <dbReference type="NCBI Taxonomy" id="2044587"/>
    <lineage>
        <taxon>Bacteria</taxon>
        <taxon>Bacillati</taxon>
        <taxon>Bacillota</taxon>
        <taxon>Clostridia</taxon>
        <taxon>Lachnospirales</taxon>
        <taxon>Lachnospiraceae</taxon>
        <taxon>Schaedlerella</taxon>
    </lineage>
</organism>
<comment type="function">
    <text evidence="5">Forms part of the ribosomal stalk, playing a central role in the interaction of the ribosome with GTP-bound translation factors.</text>
</comment>
<dbReference type="Gene3D" id="3.30.70.1730">
    <property type="match status" value="1"/>
</dbReference>
<evidence type="ECO:0000256" key="5">
    <source>
        <dbReference type="HAMAP-Rule" id="MF_00362"/>
    </source>
</evidence>
<dbReference type="PROSITE" id="PS01109">
    <property type="entry name" value="RIBOSOMAL_L10"/>
    <property type="match status" value="1"/>
</dbReference>
<dbReference type="InterPro" id="IPR001790">
    <property type="entry name" value="Ribosomal_uL10"/>
</dbReference>
<accession>A0A426DRY1</accession>
<sequence>MAKVELKQPVIAAIAEEIKDAQSVVLVDYRGLTVAQDTELRKQLREAGIVYKVYKNTMMKRAFEGTEFAGLDDCLKGPSAIAISKDDATAPARIICNFAKTADKLELKGGVVEGNVYDVAGLTELSKIPSREVLLSRLLGSMQSPIANFARVIKQIAEKDGETAEAPAETAEAPAEAAE</sequence>
<dbReference type="Proteomes" id="UP000274920">
    <property type="component" value="Unassembled WGS sequence"/>
</dbReference>
<evidence type="ECO:0000313" key="7">
    <source>
        <dbReference type="EMBL" id="RRK35444.1"/>
    </source>
</evidence>
<dbReference type="GO" id="GO:0070180">
    <property type="term" value="F:large ribosomal subunit rRNA binding"/>
    <property type="evidence" value="ECO:0007669"/>
    <property type="project" value="UniProtKB-UniRule"/>
</dbReference>
<dbReference type="InterPro" id="IPR002363">
    <property type="entry name" value="Ribosomal_uL10_CS_bac"/>
</dbReference>
<dbReference type="CDD" id="cd05797">
    <property type="entry name" value="Ribosomal_L10"/>
    <property type="match status" value="1"/>
</dbReference>
<evidence type="ECO:0000256" key="2">
    <source>
        <dbReference type="ARBA" id="ARBA00022980"/>
    </source>
</evidence>
<keyword evidence="2 5" id="KW-0689">Ribosomal protein</keyword>
<evidence type="ECO:0000313" key="8">
    <source>
        <dbReference type="Proteomes" id="UP000274920"/>
    </source>
</evidence>
<proteinExistence type="inferred from homology"/>
<protein>
    <recommendedName>
        <fullName evidence="4 5">Large ribosomal subunit protein uL10</fullName>
    </recommendedName>
</protein>
<dbReference type="InterPro" id="IPR047865">
    <property type="entry name" value="Ribosomal_uL10_bac_type"/>
</dbReference>
<dbReference type="GO" id="GO:0006412">
    <property type="term" value="P:translation"/>
    <property type="evidence" value="ECO:0007669"/>
    <property type="project" value="UniProtKB-UniRule"/>
</dbReference>
<evidence type="ECO:0000256" key="3">
    <source>
        <dbReference type="ARBA" id="ARBA00023274"/>
    </source>
</evidence>
<evidence type="ECO:0000256" key="6">
    <source>
        <dbReference type="SAM" id="MobiDB-lite"/>
    </source>
</evidence>
<evidence type="ECO:0000256" key="4">
    <source>
        <dbReference type="ARBA" id="ARBA00035202"/>
    </source>
</evidence>
<dbReference type="SUPFAM" id="SSF160369">
    <property type="entry name" value="Ribosomal protein L10-like"/>
    <property type="match status" value="1"/>
</dbReference>
<dbReference type="EMBL" id="RHJS01000002">
    <property type="protein sequence ID" value="RRK35444.1"/>
    <property type="molecule type" value="Genomic_DNA"/>
</dbReference>
<keyword evidence="3 5" id="KW-0687">Ribonucleoprotein</keyword>
<keyword evidence="8" id="KW-1185">Reference proteome</keyword>
<evidence type="ECO:0000256" key="1">
    <source>
        <dbReference type="ARBA" id="ARBA00008889"/>
    </source>
</evidence>
<dbReference type="Pfam" id="PF00466">
    <property type="entry name" value="Ribosomal_L10"/>
    <property type="match status" value="1"/>
</dbReference>
<dbReference type="NCBIfam" id="NF000955">
    <property type="entry name" value="PRK00099.1-1"/>
    <property type="match status" value="1"/>
</dbReference>
<feature type="compositionally biased region" description="Low complexity" evidence="6">
    <location>
        <begin position="164"/>
        <end position="179"/>
    </location>
</feature>
<name>A0A426DRY1_9FIRM</name>
<reference evidence="7" key="1">
    <citation type="submission" date="2018-10" db="EMBL/GenBank/DDBJ databases">
        <title>Schaedlerella arabinophila gen. nov. sp. nov., isolated from the mouse intestinal tract and comparative analysis with the genome of the closely related altered Schaedler flora strain ASF502.</title>
        <authorList>
            <person name="Miyake S."/>
            <person name="Soh M."/>
            <person name="Seedorf H."/>
        </authorList>
    </citation>
    <scope>NUCLEOTIDE SEQUENCE [LARGE SCALE GENOMIC DNA]</scope>
    <source>
        <strain evidence="7">DSM 106076</strain>
    </source>
</reference>
<dbReference type="RefSeq" id="WP_125128570.1">
    <property type="nucleotide sequence ID" value="NZ_CASCYM010000002.1"/>
</dbReference>
<comment type="subunit">
    <text evidence="5">Part of the ribosomal stalk of the 50S ribosomal subunit. The N-terminus interacts with L11 and the large rRNA to form the base of the stalk. The C-terminus forms an elongated spine to which L12 dimers bind in a sequential fashion forming a multimeric L10(L12)X complex.</text>
</comment>
<comment type="similarity">
    <text evidence="1 5">Belongs to the universal ribosomal protein uL10 family.</text>
</comment>
<feature type="region of interest" description="Disordered" evidence="6">
    <location>
        <begin position="160"/>
        <end position="179"/>
    </location>
</feature>
<dbReference type="Gene3D" id="6.10.250.290">
    <property type="match status" value="1"/>
</dbReference>
<dbReference type="AlphaFoldDB" id="A0A426DRY1"/>
<dbReference type="GO" id="GO:0003735">
    <property type="term" value="F:structural constituent of ribosome"/>
    <property type="evidence" value="ECO:0007669"/>
    <property type="project" value="InterPro"/>
</dbReference>
<keyword evidence="5" id="KW-0699">rRNA-binding</keyword>
<comment type="caution">
    <text evidence="7">The sequence shown here is derived from an EMBL/GenBank/DDBJ whole genome shotgun (WGS) entry which is preliminary data.</text>
</comment>